<keyword evidence="14" id="KW-0411">Iron-sulfur</keyword>
<dbReference type="NCBIfam" id="TIGR01134">
    <property type="entry name" value="purF"/>
    <property type="match status" value="1"/>
</dbReference>
<dbReference type="HOGENOM" id="CLU_022389_3_1_1"/>
<keyword evidence="5 11" id="KW-0808">Transferase</keyword>
<dbReference type="STRING" id="45351.A7T274"/>
<dbReference type="OMA" id="IRHFGVK"/>
<dbReference type="PROSITE" id="PS51278">
    <property type="entry name" value="GATASE_TYPE_2"/>
    <property type="match status" value="1"/>
</dbReference>
<evidence type="ECO:0000256" key="3">
    <source>
        <dbReference type="ARBA" id="ARBA00011941"/>
    </source>
</evidence>
<dbReference type="Pfam" id="PF00156">
    <property type="entry name" value="Pribosyltran"/>
    <property type="match status" value="1"/>
</dbReference>
<evidence type="ECO:0000256" key="7">
    <source>
        <dbReference type="ARBA" id="ARBA00022962"/>
    </source>
</evidence>
<dbReference type="Pfam" id="PF13522">
    <property type="entry name" value="GATase_6"/>
    <property type="match status" value="1"/>
</dbReference>
<evidence type="ECO:0000256" key="12">
    <source>
        <dbReference type="PIRSR" id="PIRSR000485-1"/>
    </source>
</evidence>
<comment type="similarity">
    <text evidence="2 11">In the C-terminal section; belongs to the purine/pyrimidine phosphoribosyltransferase family.</text>
</comment>
<evidence type="ECO:0000256" key="5">
    <source>
        <dbReference type="ARBA" id="ARBA00022679"/>
    </source>
</evidence>
<dbReference type="PhylomeDB" id="A7T274"/>
<dbReference type="EC" id="2.4.2.14" evidence="3 11"/>
<keyword evidence="13" id="KW-0460">Magnesium</keyword>
<keyword evidence="6 11" id="KW-0658">Purine biosynthesis</keyword>
<evidence type="ECO:0000313" key="16">
    <source>
        <dbReference type="EMBL" id="EDO29937.1"/>
    </source>
</evidence>
<feature type="binding site" evidence="14">
    <location>
        <position position="497"/>
    </location>
    <ligand>
        <name>[4Fe-4S] cluster</name>
        <dbReference type="ChEBI" id="CHEBI:49883"/>
    </ligand>
</feature>
<dbReference type="HAMAP" id="MF_01931">
    <property type="entry name" value="PurF"/>
    <property type="match status" value="1"/>
</dbReference>
<dbReference type="GO" id="GO:0006189">
    <property type="term" value="P:'de novo' IMP biosynthetic process"/>
    <property type="evidence" value="ECO:0007669"/>
    <property type="project" value="UniProtKB-UniPathway"/>
</dbReference>
<protein>
    <recommendedName>
        <fullName evidence="8 11">Amidophosphoribosyltransferase</fullName>
        <shortName evidence="11">ATase</shortName>
        <ecNumber evidence="3 11">2.4.2.14</ecNumber>
    </recommendedName>
    <alternativeName>
        <fullName evidence="9 11">Glutamine phosphoribosylpyrophosphate amidotransferase</fullName>
    </alternativeName>
</protein>
<dbReference type="InterPro" id="IPR029057">
    <property type="entry name" value="PRTase-like"/>
</dbReference>
<dbReference type="OrthoDB" id="191723at2759"/>
<evidence type="ECO:0000256" key="6">
    <source>
        <dbReference type="ARBA" id="ARBA00022755"/>
    </source>
</evidence>
<dbReference type="InterPro" id="IPR029055">
    <property type="entry name" value="Ntn_hydrolases_N"/>
</dbReference>
<evidence type="ECO:0000256" key="4">
    <source>
        <dbReference type="ARBA" id="ARBA00022676"/>
    </source>
</evidence>
<accession>A7T274</accession>
<dbReference type="AlphaFoldDB" id="A7T274"/>
<dbReference type="MEROPS" id="C44.001"/>
<dbReference type="UniPathway" id="UPA00074">
    <property type="reaction ID" value="UER00124"/>
</dbReference>
<evidence type="ECO:0000256" key="9">
    <source>
        <dbReference type="ARBA" id="ARBA00033776"/>
    </source>
</evidence>
<organism evidence="16 17">
    <name type="scientific">Nematostella vectensis</name>
    <name type="common">Starlet sea anemone</name>
    <dbReference type="NCBI Taxonomy" id="45351"/>
    <lineage>
        <taxon>Eukaryota</taxon>
        <taxon>Metazoa</taxon>
        <taxon>Cnidaria</taxon>
        <taxon>Anthozoa</taxon>
        <taxon>Hexacorallia</taxon>
        <taxon>Actiniaria</taxon>
        <taxon>Edwardsiidae</taxon>
        <taxon>Nematostella</taxon>
    </lineage>
</organism>
<dbReference type="PANTHER" id="PTHR11907">
    <property type="entry name" value="AMIDOPHOSPHORIBOSYLTRANSFERASE"/>
    <property type="match status" value="1"/>
</dbReference>
<proteinExistence type="inferred from homology"/>
<comment type="cofactor">
    <cofactor evidence="14">
        <name>[4Fe-4S] cluster</name>
        <dbReference type="ChEBI" id="CHEBI:49883"/>
    </cofactor>
    <text evidence="14">Binds 1 [4Fe-4S] cluster per subunit.</text>
</comment>
<comment type="pathway">
    <text evidence="1 11">Purine metabolism; IMP biosynthesis via de novo pathway; N(1)-(5-phospho-D-ribosyl)glycinamide from 5-phospho-alpha-D-ribose 1-diphosphate: step 1/2.</text>
</comment>
<dbReference type="GO" id="GO:0051536">
    <property type="term" value="F:iron-sulfur cluster binding"/>
    <property type="evidence" value="ECO:0007669"/>
    <property type="project" value="UniProtKB-KW"/>
</dbReference>
<name>A7T274_NEMVE</name>
<dbReference type="Gene3D" id="3.60.20.10">
    <property type="entry name" value="Glutamine Phosphoribosylpyrophosphate, subunit 1, domain 1"/>
    <property type="match status" value="1"/>
</dbReference>
<dbReference type="GO" id="GO:0004044">
    <property type="term" value="F:amidophosphoribosyltransferase activity"/>
    <property type="evidence" value="ECO:0000318"/>
    <property type="project" value="GO_Central"/>
</dbReference>
<evidence type="ECO:0000259" key="15">
    <source>
        <dbReference type="PROSITE" id="PS51278"/>
    </source>
</evidence>
<evidence type="ECO:0000256" key="1">
    <source>
        <dbReference type="ARBA" id="ARBA00005209"/>
    </source>
</evidence>
<dbReference type="FunCoup" id="A7T274">
    <property type="interactions" value="232"/>
</dbReference>
<gene>
    <name evidence="16" type="ORF">NEMVEDRAFT_v1g248582</name>
</gene>
<comment type="catalytic activity">
    <reaction evidence="10">
        <text>5-phospho-beta-D-ribosylamine + L-glutamate + diphosphate = 5-phospho-alpha-D-ribose 1-diphosphate + L-glutamine + H2O</text>
        <dbReference type="Rhea" id="RHEA:14905"/>
        <dbReference type="ChEBI" id="CHEBI:15377"/>
        <dbReference type="ChEBI" id="CHEBI:29985"/>
        <dbReference type="ChEBI" id="CHEBI:33019"/>
        <dbReference type="ChEBI" id="CHEBI:58017"/>
        <dbReference type="ChEBI" id="CHEBI:58359"/>
        <dbReference type="ChEBI" id="CHEBI:58681"/>
        <dbReference type="EC" id="2.4.2.14"/>
    </reaction>
    <physiologicalReaction direction="right-to-left" evidence="10">
        <dbReference type="Rhea" id="RHEA:14907"/>
    </physiologicalReaction>
</comment>
<feature type="binding site" evidence="13">
    <location>
        <position position="403"/>
    </location>
    <ligand>
        <name>Mg(2+)</name>
        <dbReference type="ChEBI" id="CHEBI:18420"/>
    </ligand>
</feature>
<dbReference type="eggNOG" id="KOG0572">
    <property type="taxonomic scope" value="Eukaryota"/>
</dbReference>
<evidence type="ECO:0000256" key="2">
    <source>
        <dbReference type="ARBA" id="ARBA00010138"/>
    </source>
</evidence>
<feature type="binding site" evidence="14">
    <location>
        <position position="293"/>
    </location>
    <ligand>
        <name>[4Fe-4S] cluster</name>
        <dbReference type="ChEBI" id="CHEBI:49883"/>
    </ligand>
</feature>
<dbReference type="InterPro" id="IPR000836">
    <property type="entry name" value="PRTase_dom"/>
</dbReference>
<feature type="active site" description="Nucleophile" evidence="12">
    <location>
        <position position="14"/>
    </location>
</feature>
<evidence type="ECO:0000256" key="13">
    <source>
        <dbReference type="PIRSR" id="PIRSR000485-2"/>
    </source>
</evidence>
<sequence length="511" mass="55887">MADDRDLRELQDKCGIFACVAAKGVSPEEADVANVICLGLVGLQHRGQESAGIVTNDGNRFYTKKGMGMVSNIFQDGCLKELEGCMGIGHTRYSTAGSSELLNCQPFVVDTVFSHIAVAHNGELINATSLRNRMLHQGIGLSTGSDTEVITQLLTTRPSCGEPNGADWVARIKYLMKQTQCAYSLAIMNKDSVFVVRDPYGNRPLCIGMLKKSVSSLNHELKRFNSLTNIESKINEEDDVLAWVASSESCSFPSIGAVLMHEVAPGEIVQLTPSGPKSLAIVPPERDNYPAFCIFEYVYFARADSMFEGQMVYTVRQRCGKQLAIESPVEADVVSTIPESATPAAFGFSQQTGIPYVEVLTKNRYVGRTFIQPSNRLRQLSVNKKFGPLTENFRGKRVVLLDDSIVRGNTIGPIIKLLKQAGAAEVHVRIASPPLKHPCYMGINIPTREELVANKMDAEQLAWKVGADSLVYLSLEGLETAVQSGIQETKGRKVGHCTACLSGKYPVELEW</sequence>
<dbReference type="SUPFAM" id="SSF56235">
    <property type="entry name" value="N-terminal nucleophile aminohydrolases (Ntn hydrolases)"/>
    <property type="match status" value="1"/>
</dbReference>
<evidence type="ECO:0000256" key="11">
    <source>
        <dbReference type="PIRNR" id="PIRNR000485"/>
    </source>
</evidence>
<dbReference type="CDD" id="cd06223">
    <property type="entry name" value="PRTases_typeI"/>
    <property type="match status" value="1"/>
</dbReference>
<keyword evidence="17" id="KW-1185">Reference proteome</keyword>
<dbReference type="GO" id="GO:0046872">
    <property type="term" value="F:metal ion binding"/>
    <property type="evidence" value="ECO:0007669"/>
    <property type="project" value="UniProtKB-KW"/>
</dbReference>
<reference evidence="16 17" key="1">
    <citation type="journal article" date="2007" name="Science">
        <title>Sea anemone genome reveals ancestral eumetazoan gene repertoire and genomic organization.</title>
        <authorList>
            <person name="Putnam N.H."/>
            <person name="Srivastava M."/>
            <person name="Hellsten U."/>
            <person name="Dirks B."/>
            <person name="Chapman J."/>
            <person name="Salamov A."/>
            <person name="Terry A."/>
            <person name="Shapiro H."/>
            <person name="Lindquist E."/>
            <person name="Kapitonov V.V."/>
            <person name="Jurka J."/>
            <person name="Genikhovich G."/>
            <person name="Grigoriev I.V."/>
            <person name="Lucas S.M."/>
            <person name="Steele R.E."/>
            <person name="Finnerty J.R."/>
            <person name="Technau U."/>
            <person name="Martindale M.Q."/>
            <person name="Rokhsar D.S."/>
        </authorList>
    </citation>
    <scope>NUCLEOTIDE SEQUENCE [LARGE SCALE GENOMIC DNA]</scope>
    <source>
        <strain evidence="17">CH2 X CH6</strain>
    </source>
</reference>
<evidence type="ECO:0000256" key="14">
    <source>
        <dbReference type="PIRSR" id="PIRSR000485-3"/>
    </source>
</evidence>
<dbReference type="InParanoid" id="A7T274"/>
<dbReference type="SUPFAM" id="SSF53271">
    <property type="entry name" value="PRTase-like"/>
    <property type="match status" value="1"/>
</dbReference>
<dbReference type="GO" id="GO:0006164">
    <property type="term" value="P:purine nucleotide biosynthetic process"/>
    <property type="evidence" value="ECO:0000318"/>
    <property type="project" value="GO_Central"/>
</dbReference>
<keyword evidence="7" id="KW-0315">Glutamine amidotransferase</keyword>
<dbReference type="EMBL" id="DS470211">
    <property type="protein sequence ID" value="EDO29937.1"/>
    <property type="molecule type" value="Genomic_DNA"/>
</dbReference>
<dbReference type="PIRSF" id="PIRSF000485">
    <property type="entry name" value="Amd_phspho_trans"/>
    <property type="match status" value="1"/>
</dbReference>
<comment type="cofactor">
    <cofactor evidence="13">
        <name>Mg(2+)</name>
        <dbReference type="ChEBI" id="CHEBI:18420"/>
    </cofactor>
    <text evidence="13">Binds 1 Mg(2+) ion per subunit.</text>
</comment>
<dbReference type="GO" id="GO:0009113">
    <property type="term" value="P:purine nucleobase biosynthetic process"/>
    <property type="evidence" value="ECO:0007669"/>
    <property type="project" value="InterPro"/>
</dbReference>
<feature type="binding site" evidence="13">
    <location>
        <position position="340"/>
    </location>
    <ligand>
        <name>Mg(2+)</name>
        <dbReference type="ChEBI" id="CHEBI:18420"/>
    </ligand>
</feature>
<evidence type="ECO:0000256" key="10">
    <source>
        <dbReference type="ARBA" id="ARBA00048545"/>
    </source>
</evidence>
<feature type="binding site" evidence="14">
    <location>
        <position position="439"/>
    </location>
    <ligand>
        <name>[4Fe-4S] cluster</name>
        <dbReference type="ChEBI" id="CHEBI:49883"/>
    </ligand>
</feature>
<evidence type="ECO:0000256" key="8">
    <source>
        <dbReference type="ARBA" id="ARBA00033770"/>
    </source>
</evidence>
<feature type="binding site" evidence="13">
    <location>
        <position position="402"/>
    </location>
    <ligand>
        <name>Mg(2+)</name>
        <dbReference type="ChEBI" id="CHEBI:18420"/>
    </ligand>
</feature>
<dbReference type="CDD" id="cd00715">
    <property type="entry name" value="GPATase_N"/>
    <property type="match status" value="1"/>
</dbReference>
<dbReference type="InterPro" id="IPR017932">
    <property type="entry name" value="GATase_2_dom"/>
</dbReference>
<feature type="domain" description="Glutamine amidotransferase type-2" evidence="15">
    <location>
        <begin position="14"/>
        <end position="274"/>
    </location>
</feature>
<feature type="binding site" evidence="14">
    <location>
        <position position="500"/>
    </location>
    <ligand>
        <name>[4Fe-4S] cluster</name>
        <dbReference type="ChEBI" id="CHEBI:49883"/>
    </ligand>
</feature>
<dbReference type="Proteomes" id="UP000001593">
    <property type="component" value="Unassembled WGS sequence"/>
</dbReference>
<evidence type="ECO:0000313" key="17">
    <source>
        <dbReference type="Proteomes" id="UP000001593"/>
    </source>
</evidence>
<dbReference type="InterPro" id="IPR035584">
    <property type="entry name" value="PurF_N"/>
</dbReference>
<dbReference type="InterPro" id="IPR005854">
    <property type="entry name" value="PurF"/>
</dbReference>
<keyword evidence="14" id="KW-0408">Iron</keyword>
<keyword evidence="4 11" id="KW-0328">Glycosyltransferase</keyword>
<dbReference type="Gene3D" id="3.40.50.2020">
    <property type="match status" value="1"/>
</dbReference>
<keyword evidence="13" id="KW-0479">Metal-binding</keyword>